<dbReference type="Proteomes" id="UP000192418">
    <property type="component" value="Unassembled WGS sequence"/>
</dbReference>
<dbReference type="STRING" id="1121400.SAMN02746065_101331"/>
<dbReference type="Pfam" id="PF07396">
    <property type="entry name" value="Porin_O_P"/>
    <property type="match status" value="1"/>
</dbReference>
<gene>
    <name evidence="1" type="ORF">SAMN02746065_101331</name>
</gene>
<evidence type="ECO:0000313" key="1">
    <source>
        <dbReference type="EMBL" id="SMC39212.1"/>
    </source>
</evidence>
<dbReference type="Gene3D" id="2.40.160.10">
    <property type="entry name" value="Porin"/>
    <property type="match status" value="1"/>
</dbReference>
<sequence length="377" mass="40685">MKVKKMNVLTVKWFQALFCGLMLFCITSMGWAEELSNFALGERITQLEEKMKGGGGALPGWLDRISMSGVIEVEAGFESLDFDNPAAEDEDSSDFSLATVELGIEGEISEHVSGSLLLLYEDGEDIVFDEAFITLTGGENLPFYLKAGELYVPFGSFESNMISDPLTLEIGETRETALEVGYEIAGFYCAAYLFNGDVDEVDGDNDVDNFGLNAGYALETDAMSLDMGISYINNLLDSDGMGDIVDGSGAALDEYVGGVALHGVFNFGPLTVIGEYVGATDEPEWNYANGTTGEGEKPCAWNAEVGYTFEMAGKETVVGLAYQGTDNLEDELPETRVVGAVAVAILENTTLALEYLHDEFESDDEADVITAQLAIEF</sequence>
<dbReference type="NCBIfam" id="NF033652">
    <property type="entry name" value="LbtU_sider_porin"/>
    <property type="match status" value="1"/>
</dbReference>
<dbReference type="EMBL" id="FWXY01000001">
    <property type="protein sequence ID" value="SMC39212.1"/>
    <property type="molecule type" value="Genomic_DNA"/>
</dbReference>
<dbReference type="OrthoDB" id="5417572at2"/>
<name>A0A1W1YSY2_9BACT</name>
<dbReference type="InterPro" id="IPR010870">
    <property type="entry name" value="Porin_O/P"/>
</dbReference>
<reference evidence="1 2" key="1">
    <citation type="submission" date="2017-04" db="EMBL/GenBank/DDBJ databases">
        <authorList>
            <person name="Afonso C.L."/>
            <person name="Miller P.J."/>
            <person name="Scott M.A."/>
            <person name="Spackman E."/>
            <person name="Goraichik I."/>
            <person name="Dimitrov K.M."/>
            <person name="Suarez D.L."/>
            <person name="Swayne D.E."/>
        </authorList>
    </citation>
    <scope>NUCLEOTIDE SEQUENCE [LARGE SCALE GENOMIC DNA]</scope>
    <source>
        <strain evidence="1 2">DSM 3385</strain>
    </source>
</reference>
<organism evidence="1 2">
    <name type="scientific">Desulfocicer vacuolatum DSM 3385</name>
    <dbReference type="NCBI Taxonomy" id="1121400"/>
    <lineage>
        <taxon>Bacteria</taxon>
        <taxon>Pseudomonadati</taxon>
        <taxon>Thermodesulfobacteriota</taxon>
        <taxon>Desulfobacteria</taxon>
        <taxon>Desulfobacterales</taxon>
        <taxon>Desulfobacteraceae</taxon>
        <taxon>Desulfocicer</taxon>
    </lineage>
</organism>
<dbReference type="SUPFAM" id="SSF56935">
    <property type="entry name" value="Porins"/>
    <property type="match status" value="1"/>
</dbReference>
<protein>
    <submittedName>
        <fullName evidence="1">Phosphate-selective porin O and P</fullName>
    </submittedName>
</protein>
<dbReference type="RefSeq" id="WP_084066628.1">
    <property type="nucleotide sequence ID" value="NZ_FWXY01000001.1"/>
</dbReference>
<evidence type="ECO:0000313" key="2">
    <source>
        <dbReference type="Proteomes" id="UP000192418"/>
    </source>
</evidence>
<accession>A0A1W1YSY2</accession>
<dbReference type="AlphaFoldDB" id="A0A1W1YSY2"/>
<dbReference type="InterPro" id="IPR023614">
    <property type="entry name" value="Porin_dom_sf"/>
</dbReference>
<proteinExistence type="predicted"/>
<keyword evidence="2" id="KW-1185">Reference proteome</keyword>